<feature type="region of interest" description="Disordered" evidence="1">
    <location>
        <begin position="59"/>
        <end position="97"/>
    </location>
</feature>
<accession>A0AAV4F0V8</accession>
<proteinExistence type="predicted"/>
<evidence type="ECO:0000256" key="1">
    <source>
        <dbReference type="SAM" id="MobiDB-lite"/>
    </source>
</evidence>
<feature type="compositionally biased region" description="Basic and acidic residues" evidence="1">
    <location>
        <begin position="83"/>
        <end position="97"/>
    </location>
</feature>
<comment type="caution">
    <text evidence="2">The sequence shown here is derived from an EMBL/GenBank/DDBJ whole genome shotgun (WGS) entry which is preliminary data.</text>
</comment>
<gene>
    <name evidence="2" type="ORF">ElyMa_001973400</name>
</gene>
<protein>
    <recommendedName>
        <fullName evidence="4">Reverse transcriptase domain-containing protein</fullName>
    </recommendedName>
</protein>
<keyword evidence="3" id="KW-1185">Reference proteome</keyword>
<dbReference type="AlphaFoldDB" id="A0AAV4F0V8"/>
<evidence type="ECO:0000313" key="2">
    <source>
        <dbReference type="EMBL" id="GFR66594.1"/>
    </source>
</evidence>
<dbReference type="EMBL" id="BMAT01004027">
    <property type="protein sequence ID" value="GFR66594.1"/>
    <property type="molecule type" value="Genomic_DNA"/>
</dbReference>
<sequence>MRDVEAEDTEDKYSAIKLNGNPITELRYADDTALLSKTPEGLNELNQNVKKFSMKKNLLLNAKKTRTQQPRKIVSRRTSGGQERQRQTKKEMDSRHF</sequence>
<evidence type="ECO:0000313" key="3">
    <source>
        <dbReference type="Proteomes" id="UP000762676"/>
    </source>
</evidence>
<dbReference type="Proteomes" id="UP000762676">
    <property type="component" value="Unassembled WGS sequence"/>
</dbReference>
<evidence type="ECO:0008006" key="4">
    <source>
        <dbReference type="Google" id="ProtNLM"/>
    </source>
</evidence>
<reference evidence="2 3" key="1">
    <citation type="journal article" date="2021" name="Elife">
        <title>Chloroplast acquisition without the gene transfer in kleptoplastic sea slugs, Plakobranchus ocellatus.</title>
        <authorList>
            <person name="Maeda T."/>
            <person name="Takahashi S."/>
            <person name="Yoshida T."/>
            <person name="Shimamura S."/>
            <person name="Takaki Y."/>
            <person name="Nagai Y."/>
            <person name="Toyoda A."/>
            <person name="Suzuki Y."/>
            <person name="Arimoto A."/>
            <person name="Ishii H."/>
            <person name="Satoh N."/>
            <person name="Nishiyama T."/>
            <person name="Hasebe M."/>
            <person name="Maruyama T."/>
            <person name="Minagawa J."/>
            <person name="Obokata J."/>
            <person name="Shigenobu S."/>
        </authorList>
    </citation>
    <scope>NUCLEOTIDE SEQUENCE [LARGE SCALE GENOMIC DNA]</scope>
</reference>
<name>A0AAV4F0V8_9GAST</name>
<organism evidence="2 3">
    <name type="scientific">Elysia marginata</name>
    <dbReference type="NCBI Taxonomy" id="1093978"/>
    <lineage>
        <taxon>Eukaryota</taxon>
        <taxon>Metazoa</taxon>
        <taxon>Spiralia</taxon>
        <taxon>Lophotrochozoa</taxon>
        <taxon>Mollusca</taxon>
        <taxon>Gastropoda</taxon>
        <taxon>Heterobranchia</taxon>
        <taxon>Euthyneura</taxon>
        <taxon>Panpulmonata</taxon>
        <taxon>Sacoglossa</taxon>
        <taxon>Placobranchoidea</taxon>
        <taxon>Plakobranchidae</taxon>
        <taxon>Elysia</taxon>
    </lineage>
</organism>